<dbReference type="Proteomes" id="UP001059893">
    <property type="component" value="Unassembled WGS sequence"/>
</dbReference>
<name>A0ABQ8NLJ7_PYRGI</name>
<protein>
    <recommendedName>
        <fullName evidence="4">DNA recombination and repair protein Rad51-like C-terminal domain-containing protein</fullName>
    </recommendedName>
</protein>
<gene>
    <name evidence="2" type="ORF">MCOR33_005059</name>
</gene>
<evidence type="ECO:0000313" key="3">
    <source>
        <dbReference type="Proteomes" id="UP001059893"/>
    </source>
</evidence>
<reference evidence="2" key="1">
    <citation type="submission" date="2021-01" db="EMBL/GenBank/DDBJ databases">
        <title>Deciphering the adaptive evolutionary patterns associated with biogeogrpahic diversity in the finger millet blast pathogen Magnaporthe oryzae in Eastern Africa.</title>
        <authorList>
            <person name="Onyema G."/>
            <person name="Shittu T.A."/>
            <person name="Dodsworth S."/>
            <person name="Devilliers S."/>
            <person name="Muthumeenakshi S."/>
            <person name="Sreenivasaprasad S."/>
        </authorList>
    </citation>
    <scope>NUCLEOTIDE SEQUENCE</scope>
    <source>
        <strain evidence="2">D15/s37</strain>
    </source>
</reference>
<accession>A0ABQ8NLJ7</accession>
<comment type="caution">
    <text evidence="2">The sequence shown here is derived from an EMBL/GenBank/DDBJ whole genome shotgun (WGS) entry which is preliminary data.</text>
</comment>
<dbReference type="EMBL" id="JABSND010000080">
    <property type="protein sequence ID" value="KAI6298870.1"/>
    <property type="molecule type" value="Genomic_DNA"/>
</dbReference>
<evidence type="ECO:0000256" key="1">
    <source>
        <dbReference type="SAM" id="MobiDB-lite"/>
    </source>
</evidence>
<evidence type="ECO:0000313" key="2">
    <source>
        <dbReference type="EMBL" id="KAI6298870.1"/>
    </source>
</evidence>
<feature type="region of interest" description="Disordered" evidence="1">
    <location>
        <begin position="37"/>
        <end position="64"/>
    </location>
</feature>
<organism evidence="2 3">
    <name type="scientific">Pyricularia grisea</name>
    <name type="common">Crabgrass-specific blast fungus</name>
    <name type="synonym">Magnaporthe grisea</name>
    <dbReference type="NCBI Taxonomy" id="148305"/>
    <lineage>
        <taxon>Eukaryota</taxon>
        <taxon>Fungi</taxon>
        <taxon>Dikarya</taxon>
        <taxon>Ascomycota</taxon>
        <taxon>Pezizomycotina</taxon>
        <taxon>Sordariomycetes</taxon>
        <taxon>Sordariomycetidae</taxon>
        <taxon>Magnaporthales</taxon>
        <taxon>Pyriculariaceae</taxon>
        <taxon>Pyricularia</taxon>
    </lineage>
</organism>
<sequence>MTATGSTGARMLGEIEETTLEEILNSLRVSIAALDAETQPVTGPNPPSTSIITTPDSKRRGPPQPKTFPIAPLNDLAARHDRATGSALVSISGRHLALLHLLIATLIAPPHSKAVVVVDLDGRFDPVRVLQCTPWSSSSDDNGNSITRPTPADLAHVHVHRPARTSGPQSAVIRAAVATAEQHLVYGRHGSVAREWWGTVVVGGAVGAAAAAAGDGEDGVASAAVDVVAGPRGWLRVERHEVPGFGLGMSVEEALVERERRRRAVEKAGWKAGSVWGGFGFGEA</sequence>
<evidence type="ECO:0008006" key="4">
    <source>
        <dbReference type="Google" id="ProtNLM"/>
    </source>
</evidence>
<proteinExistence type="predicted"/>
<keyword evidence="3" id="KW-1185">Reference proteome</keyword>